<keyword evidence="12" id="KW-0511">Multifunctional enzyme</keyword>
<dbReference type="InterPro" id="IPR014729">
    <property type="entry name" value="Rossmann-like_a/b/a_fold"/>
</dbReference>
<evidence type="ECO:0000256" key="15">
    <source>
        <dbReference type="PIRNR" id="PIRNR004491"/>
    </source>
</evidence>
<dbReference type="NCBIfam" id="TIGR00083">
    <property type="entry name" value="ribF"/>
    <property type="match status" value="1"/>
</dbReference>
<dbReference type="EMBL" id="LANX01000001">
    <property type="protein sequence ID" value="KJV69474.1"/>
    <property type="molecule type" value="Genomic_DNA"/>
</dbReference>
<keyword evidence="9 15" id="KW-0418">Kinase</keyword>
<dbReference type="InterPro" id="IPR023468">
    <property type="entry name" value="Riboflavin_kinase"/>
</dbReference>
<keyword evidence="8 15" id="KW-0547">Nucleotide-binding</keyword>
<protein>
    <recommendedName>
        <fullName evidence="15">Riboflavin biosynthesis protein</fullName>
    </recommendedName>
    <domain>
        <recommendedName>
            <fullName evidence="15">Riboflavin kinase</fullName>
            <ecNumber evidence="15">2.7.1.26</ecNumber>
        </recommendedName>
        <alternativeName>
            <fullName evidence="15">Flavokinase</fullName>
        </alternativeName>
    </domain>
    <domain>
        <recommendedName>
            <fullName evidence="15">FMN adenylyltransferase</fullName>
            <ecNumber evidence="15">2.7.7.2</ecNumber>
        </recommendedName>
        <alternativeName>
            <fullName evidence="15">FAD pyrophosphorylase</fullName>
        </alternativeName>
        <alternativeName>
            <fullName evidence="15">FAD synthase</fullName>
        </alternativeName>
    </domain>
</protein>
<keyword evidence="4 15" id="KW-0285">Flavoprotein</keyword>
<dbReference type="GO" id="GO:0006747">
    <property type="term" value="P:FAD biosynthetic process"/>
    <property type="evidence" value="ECO:0007669"/>
    <property type="project" value="UniProtKB-UniRule"/>
</dbReference>
<evidence type="ECO:0000256" key="4">
    <source>
        <dbReference type="ARBA" id="ARBA00022630"/>
    </source>
</evidence>
<keyword evidence="5 15" id="KW-0288">FMN</keyword>
<accession>A0A0F3NRD7</accession>
<dbReference type="SMART" id="SM00904">
    <property type="entry name" value="Flavokinase"/>
    <property type="match status" value="1"/>
</dbReference>
<dbReference type="Proteomes" id="UP000033562">
    <property type="component" value="Unassembled WGS sequence"/>
</dbReference>
<dbReference type="GO" id="GO:0009398">
    <property type="term" value="P:FMN biosynthetic process"/>
    <property type="evidence" value="ECO:0007669"/>
    <property type="project" value="UniProtKB-UniRule"/>
</dbReference>
<dbReference type="PANTHER" id="PTHR22749:SF6">
    <property type="entry name" value="RIBOFLAVIN KINASE"/>
    <property type="match status" value="1"/>
</dbReference>
<dbReference type="PIRSF" id="PIRSF004491">
    <property type="entry name" value="FAD_Synth"/>
    <property type="match status" value="1"/>
</dbReference>
<dbReference type="Pfam" id="PF06574">
    <property type="entry name" value="FAD_syn"/>
    <property type="match status" value="1"/>
</dbReference>
<evidence type="ECO:0000256" key="2">
    <source>
        <dbReference type="ARBA" id="ARBA00004726"/>
    </source>
</evidence>
<dbReference type="InterPro" id="IPR023465">
    <property type="entry name" value="Riboflavin_kinase_dom_sf"/>
</dbReference>
<evidence type="ECO:0000256" key="11">
    <source>
        <dbReference type="ARBA" id="ARBA00022840"/>
    </source>
</evidence>
<sequence>MKVLYGYHGDVDVVLAFGNFDGVHLGHGAVFSKIKDISHKQSISSAVITFIPHTEVFLRNKTNFLLSNFEQKVKLITQHEVDYLYVVEFNKDFSQILPEDFITKILVDGCKMKHIVVGHDCVFGYKGMGSIGLLHAYSQIYGYDVTEINPLTKNGILCSSSSIRKCLHSGDIELANQLLGRAYQINGRIFRGLGRGKTLGFPTINVRIEDFLVPKFGVYAARIKINDYSDKWFNGVVNIGIRPTFCDIECPILEMYIFDFCSNIYEKEVSIELLGFIRSEKKFDTVNQLVDQIKCDIEKVKVNYLL</sequence>
<evidence type="ECO:0000256" key="5">
    <source>
        <dbReference type="ARBA" id="ARBA00022643"/>
    </source>
</evidence>
<proteinExistence type="inferred from homology"/>
<evidence type="ECO:0000313" key="17">
    <source>
        <dbReference type="EMBL" id="KJV69474.1"/>
    </source>
</evidence>
<evidence type="ECO:0000259" key="16">
    <source>
        <dbReference type="SMART" id="SM00904"/>
    </source>
</evidence>
<dbReference type="AlphaFoldDB" id="A0A0F3NRD7"/>
<comment type="pathway">
    <text evidence="2 15">Cofactor biosynthesis; FAD biosynthesis; FAD from FMN: step 1/1.</text>
</comment>
<organism evidence="17 18">
    <name type="scientific">Candidatus Neoehrlichia procyonis str. RAC413</name>
    <dbReference type="NCBI Taxonomy" id="1359163"/>
    <lineage>
        <taxon>Bacteria</taxon>
        <taxon>Pseudomonadati</taxon>
        <taxon>Pseudomonadota</taxon>
        <taxon>Alphaproteobacteria</taxon>
        <taxon>Rickettsiales</taxon>
        <taxon>Anaplasmataceae</taxon>
        <taxon>Candidatus Neoehrlichia</taxon>
    </lineage>
</organism>
<dbReference type="SUPFAM" id="SSF82114">
    <property type="entry name" value="Riboflavin kinase-like"/>
    <property type="match status" value="1"/>
</dbReference>
<evidence type="ECO:0000256" key="10">
    <source>
        <dbReference type="ARBA" id="ARBA00022827"/>
    </source>
</evidence>
<dbReference type="InterPro" id="IPR002606">
    <property type="entry name" value="Riboflavin_kinase_bac"/>
</dbReference>
<evidence type="ECO:0000256" key="8">
    <source>
        <dbReference type="ARBA" id="ARBA00022741"/>
    </source>
</evidence>
<evidence type="ECO:0000256" key="14">
    <source>
        <dbReference type="ARBA" id="ARBA00049494"/>
    </source>
</evidence>
<dbReference type="GO" id="GO:0005524">
    <property type="term" value="F:ATP binding"/>
    <property type="evidence" value="ECO:0007669"/>
    <property type="project" value="UniProtKB-UniRule"/>
</dbReference>
<comment type="catalytic activity">
    <reaction evidence="14 15">
        <text>FMN + ATP + H(+) = FAD + diphosphate</text>
        <dbReference type="Rhea" id="RHEA:17237"/>
        <dbReference type="ChEBI" id="CHEBI:15378"/>
        <dbReference type="ChEBI" id="CHEBI:30616"/>
        <dbReference type="ChEBI" id="CHEBI:33019"/>
        <dbReference type="ChEBI" id="CHEBI:57692"/>
        <dbReference type="ChEBI" id="CHEBI:58210"/>
        <dbReference type="EC" id="2.7.7.2"/>
    </reaction>
</comment>
<evidence type="ECO:0000256" key="12">
    <source>
        <dbReference type="ARBA" id="ARBA00023268"/>
    </source>
</evidence>
<dbReference type="GO" id="GO:0008531">
    <property type="term" value="F:riboflavin kinase activity"/>
    <property type="evidence" value="ECO:0007669"/>
    <property type="project" value="UniProtKB-UniRule"/>
</dbReference>
<dbReference type="PANTHER" id="PTHR22749">
    <property type="entry name" value="RIBOFLAVIN KINASE/FMN ADENYLYLTRANSFERASE"/>
    <property type="match status" value="1"/>
</dbReference>
<gene>
    <name evidence="17" type="primary">ribF</name>
    <name evidence="17" type="ORF">NLO413_0867</name>
</gene>
<keyword evidence="18" id="KW-1185">Reference proteome</keyword>
<comment type="caution">
    <text evidence="17">The sequence shown here is derived from an EMBL/GenBank/DDBJ whole genome shotgun (WGS) entry which is preliminary data.</text>
</comment>
<feature type="domain" description="Riboflavin kinase" evidence="16">
    <location>
        <begin position="178"/>
        <end position="305"/>
    </location>
</feature>
<dbReference type="GO" id="GO:0009231">
    <property type="term" value="P:riboflavin biosynthetic process"/>
    <property type="evidence" value="ECO:0007669"/>
    <property type="project" value="InterPro"/>
</dbReference>
<dbReference type="RefSeq" id="WP_045809177.1">
    <property type="nucleotide sequence ID" value="NZ_LANX01000001.1"/>
</dbReference>
<keyword evidence="6 15" id="KW-0808">Transferase</keyword>
<evidence type="ECO:0000256" key="7">
    <source>
        <dbReference type="ARBA" id="ARBA00022695"/>
    </source>
</evidence>
<dbReference type="NCBIfam" id="NF004162">
    <property type="entry name" value="PRK05627.1-5"/>
    <property type="match status" value="1"/>
</dbReference>
<comment type="pathway">
    <text evidence="3 15">Cofactor biosynthesis; FMN biosynthesis; FMN from riboflavin (ATP route): step 1/1.</text>
</comment>
<comment type="catalytic activity">
    <reaction evidence="13 15">
        <text>riboflavin + ATP = FMN + ADP + H(+)</text>
        <dbReference type="Rhea" id="RHEA:14357"/>
        <dbReference type="ChEBI" id="CHEBI:15378"/>
        <dbReference type="ChEBI" id="CHEBI:30616"/>
        <dbReference type="ChEBI" id="CHEBI:57986"/>
        <dbReference type="ChEBI" id="CHEBI:58210"/>
        <dbReference type="ChEBI" id="CHEBI:456216"/>
        <dbReference type="EC" id="2.7.1.26"/>
    </reaction>
</comment>
<dbReference type="FunFam" id="3.40.50.620:FF:000021">
    <property type="entry name" value="Riboflavin biosynthesis protein"/>
    <property type="match status" value="1"/>
</dbReference>
<dbReference type="CDD" id="cd02064">
    <property type="entry name" value="FAD_synthetase_N"/>
    <property type="match status" value="1"/>
</dbReference>
<name>A0A0F3NRD7_9RICK</name>
<dbReference type="Gene3D" id="3.40.50.620">
    <property type="entry name" value="HUPs"/>
    <property type="match status" value="1"/>
</dbReference>
<evidence type="ECO:0000256" key="1">
    <source>
        <dbReference type="ARBA" id="ARBA00002121"/>
    </source>
</evidence>
<dbReference type="STRING" id="1359163.NLO413_0867"/>
<evidence type="ECO:0000313" key="18">
    <source>
        <dbReference type="Proteomes" id="UP000033562"/>
    </source>
</evidence>
<dbReference type="InterPro" id="IPR015865">
    <property type="entry name" value="Riboflavin_kinase_bac/euk"/>
</dbReference>
<dbReference type="UniPathway" id="UPA00276">
    <property type="reaction ID" value="UER00406"/>
</dbReference>
<dbReference type="OrthoDB" id="9803667at2"/>
<dbReference type="EC" id="2.7.1.26" evidence="15"/>
<evidence type="ECO:0000256" key="9">
    <source>
        <dbReference type="ARBA" id="ARBA00022777"/>
    </source>
</evidence>
<dbReference type="Pfam" id="PF01687">
    <property type="entry name" value="Flavokinase"/>
    <property type="match status" value="1"/>
</dbReference>
<evidence type="ECO:0000256" key="13">
    <source>
        <dbReference type="ARBA" id="ARBA00047880"/>
    </source>
</evidence>
<evidence type="ECO:0000256" key="6">
    <source>
        <dbReference type="ARBA" id="ARBA00022679"/>
    </source>
</evidence>
<keyword evidence="11 15" id="KW-0067">ATP-binding</keyword>
<comment type="function">
    <text evidence="1">Catalyzes the phosphorylation of riboflavin to FMN followed by the adenylation of FMN to FAD.</text>
</comment>
<evidence type="ECO:0000256" key="3">
    <source>
        <dbReference type="ARBA" id="ARBA00005201"/>
    </source>
</evidence>
<dbReference type="EC" id="2.7.7.2" evidence="15"/>
<dbReference type="PATRIC" id="fig|1359163.3.peg.838"/>
<dbReference type="GO" id="GO:0003919">
    <property type="term" value="F:FMN adenylyltransferase activity"/>
    <property type="evidence" value="ECO:0007669"/>
    <property type="project" value="UniProtKB-UniRule"/>
</dbReference>
<comment type="similarity">
    <text evidence="15">Belongs to the ribF family.</text>
</comment>
<dbReference type="Gene3D" id="2.40.30.30">
    <property type="entry name" value="Riboflavin kinase-like"/>
    <property type="match status" value="1"/>
</dbReference>
<dbReference type="InterPro" id="IPR015864">
    <property type="entry name" value="FAD_synthase"/>
</dbReference>
<keyword evidence="10 15" id="KW-0274">FAD</keyword>
<keyword evidence="7 15" id="KW-0548">Nucleotidyltransferase</keyword>
<reference evidence="17 18" key="1">
    <citation type="submission" date="2015-02" db="EMBL/GenBank/DDBJ databases">
        <title>Genome Sequencing of Rickettsiales.</title>
        <authorList>
            <person name="Daugherty S.C."/>
            <person name="Su Q."/>
            <person name="Abolude K."/>
            <person name="Beier-Sexton M."/>
            <person name="Carlyon J.A."/>
            <person name="Carter R."/>
            <person name="Day N.P."/>
            <person name="Dumler S.J."/>
            <person name="Dyachenko V."/>
            <person name="Godinez A."/>
            <person name="Kurtti T.J."/>
            <person name="Lichay M."/>
            <person name="Mullins K.E."/>
            <person name="Ott S."/>
            <person name="Pappas-Brown V."/>
            <person name="Paris D.H."/>
            <person name="Patel P."/>
            <person name="Richards A.L."/>
            <person name="Sadzewicz L."/>
            <person name="Sears K."/>
            <person name="Seidman D."/>
            <person name="Sengamalay N."/>
            <person name="Stenos J."/>
            <person name="Tallon L.J."/>
            <person name="Vincent G."/>
            <person name="Fraser C.M."/>
            <person name="Munderloh U."/>
            <person name="Dunning-Hotopp J.C."/>
        </authorList>
    </citation>
    <scope>NUCLEOTIDE SEQUENCE [LARGE SCALE GENOMIC DNA]</scope>
    <source>
        <strain evidence="17 18">RAC413</strain>
    </source>
</reference>
<dbReference type="SUPFAM" id="SSF52374">
    <property type="entry name" value="Nucleotidylyl transferase"/>
    <property type="match status" value="1"/>
</dbReference>
<dbReference type="UniPathway" id="UPA00277">
    <property type="reaction ID" value="UER00407"/>
</dbReference>